<proteinExistence type="predicted"/>
<dbReference type="InterPro" id="IPR058594">
    <property type="entry name" value="PB1-like_dom_pln"/>
</dbReference>
<dbReference type="AlphaFoldDB" id="A0AAW1WTL4"/>
<accession>A0AAW1WTL4</accession>
<dbReference type="Proteomes" id="UP001457282">
    <property type="component" value="Unassembled WGS sequence"/>
</dbReference>
<evidence type="ECO:0000313" key="4">
    <source>
        <dbReference type="Proteomes" id="UP001457282"/>
    </source>
</evidence>
<gene>
    <name evidence="3" type="ORF">M0R45_024580</name>
</gene>
<evidence type="ECO:0000259" key="2">
    <source>
        <dbReference type="Pfam" id="PF26130"/>
    </source>
</evidence>
<sequence length="178" mass="20294">MVQIEEVADTFGEVNFGYLGPLNFIVLMFNFGIMLGHTLAPLGFSYVCFAEMDGCEGFVLEIHHGGKFVEVGNGQHKYVGGEVHWPERLDPDQTSCVELNTFAWRLGYRQPPVLYWFKHPYLPWYIPVKDNNDAMMMIETLPKNRIVVIYFVSGGVRRAEEAVAELVLDNYVELIGLK</sequence>
<keyword evidence="1" id="KW-0472">Membrane</keyword>
<protein>
    <recommendedName>
        <fullName evidence="2">PB1-like domain-containing protein</fullName>
    </recommendedName>
</protein>
<feature type="domain" description="PB1-like" evidence="2">
    <location>
        <begin position="58"/>
        <end position="151"/>
    </location>
</feature>
<comment type="caution">
    <text evidence="3">The sequence shown here is derived from an EMBL/GenBank/DDBJ whole genome shotgun (WGS) entry which is preliminary data.</text>
</comment>
<keyword evidence="4" id="KW-1185">Reference proteome</keyword>
<feature type="transmembrane region" description="Helical" evidence="1">
    <location>
        <begin position="24"/>
        <end position="49"/>
    </location>
</feature>
<evidence type="ECO:0000256" key="1">
    <source>
        <dbReference type="SAM" id="Phobius"/>
    </source>
</evidence>
<keyword evidence="1" id="KW-0812">Transmembrane</keyword>
<name>A0AAW1WTL4_RUBAR</name>
<evidence type="ECO:0000313" key="3">
    <source>
        <dbReference type="EMBL" id="KAK9927396.1"/>
    </source>
</evidence>
<dbReference type="Pfam" id="PF26130">
    <property type="entry name" value="PB1-like"/>
    <property type="match status" value="1"/>
</dbReference>
<keyword evidence="1" id="KW-1133">Transmembrane helix</keyword>
<reference evidence="3 4" key="1">
    <citation type="journal article" date="2023" name="G3 (Bethesda)">
        <title>A chromosome-length genome assembly and annotation of blackberry (Rubus argutus, cv. 'Hillquist').</title>
        <authorList>
            <person name="Bruna T."/>
            <person name="Aryal R."/>
            <person name="Dudchenko O."/>
            <person name="Sargent D.J."/>
            <person name="Mead D."/>
            <person name="Buti M."/>
            <person name="Cavallini A."/>
            <person name="Hytonen T."/>
            <person name="Andres J."/>
            <person name="Pham M."/>
            <person name="Weisz D."/>
            <person name="Mascagni F."/>
            <person name="Usai G."/>
            <person name="Natali L."/>
            <person name="Bassil N."/>
            <person name="Fernandez G.E."/>
            <person name="Lomsadze A."/>
            <person name="Armour M."/>
            <person name="Olukolu B."/>
            <person name="Poorten T."/>
            <person name="Britton C."/>
            <person name="Davik J."/>
            <person name="Ashrafi H."/>
            <person name="Aiden E.L."/>
            <person name="Borodovsky M."/>
            <person name="Worthington M."/>
        </authorList>
    </citation>
    <scope>NUCLEOTIDE SEQUENCE [LARGE SCALE GENOMIC DNA]</scope>
    <source>
        <strain evidence="3">PI 553951</strain>
    </source>
</reference>
<dbReference type="EMBL" id="JBEDUW010000005">
    <property type="protein sequence ID" value="KAK9927396.1"/>
    <property type="molecule type" value="Genomic_DNA"/>
</dbReference>
<organism evidence="3 4">
    <name type="scientific">Rubus argutus</name>
    <name type="common">Southern blackberry</name>
    <dbReference type="NCBI Taxonomy" id="59490"/>
    <lineage>
        <taxon>Eukaryota</taxon>
        <taxon>Viridiplantae</taxon>
        <taxon>Streptophyta</taxon>
        <taxon>Embryophyta</taxon>
        <taxon>Tracheophyta</taxon>
        <taxon>Spermatophyta</taxon>
        <taxon>Magnoliopsida</taxon>
        <taxon>eudicotyledons</taxon>
        <taxon>Gunneridae</taxon>
        <taxon>Pentapetalae</taxon>
        <taxon>rosids</taxon>
        <taxon>fabids</taxon>
        <taxon>Rosales</taxon>
        <taxon>Rosaceae</taxon>
        <taxon>Rosoideae</taxon>
        <taxon>Rosoideae incertae sedis</taxon>
        <taxon>Rubus</taxon>
    </lineage>
</organism>